<evidence type="ECO:0000313" key="14">
    <source>
        <dbReference type="Proteomes" id="UP000038010"/>
    </source>
</evidence>
<proteinExistence type="inferred from homology"/>
<feature type="signal peptide" evidence="11">
    <location>
        <begin position="1"/>
        <end position="19"/>
    </location>
</feature>
<dbReference type="VEuPathDB" id="FungiDB:AB675_598"/>
<sequence length="296" mass="31341">MRSLQVAALALAASQSAYGYVDTSPFFMFSTSDLLNSAPKLSSAAAITSEISRTLSLCPSDHYIIVSQPGVTARDYSSKKTTPTLAQRLSSKGSHGVRSSVSIPDVVGEIDTEQWRRSLQSNCKLDVVVVDATAGSIPAYASFPKALHVTMPAPASSTASEALGDNDALLAAILDMLPSSDYTVLYTTSPSQGKKDAEPAGGYVMDSEAQEMLHIDLKRDLSPRASNSSSGNTTLVDGALFERYQFFTPGIFQGLLVGFILLSILYVGISALSSLSVTYGAFDKEQGQLANKSKAQ</sequence>
<comment type="similarity">
    <text evidence="2">Belongs to the BIG1 family.</text>
</comment>
<keyword evidence="9" id="KW-0961">Cell wall biogenesis/degradation</keyword>
<dbReference type="GO" id="GO:0006078">
    <property type="term" value="P:(1-&gt;6)-beta-D-glucan biosynthetic process"/>
    <property type="evidence" value="ECO:0007669"/>
    <property type="project" value="TreeGrafter"/>
</dbReference>
<dbReference type="PANTHER" id="PTHR28285">
    <property type="entry name" value="PROTEIN BIG1"/>
    <property type="match status" value="1"/>
</dbReference>
<keyword evidence="4 10" id="KW-0812">Transmembrane</keyword>
<dbReference type="InterPro" id="IPR046756">
    <property type="entry name" value="VAS1/VOA1_TM"/>
</dbReference>
<organism evidence="13 14">
    <name type="scientific">Cyphellophora attinorum</name>
    <dbReference type="NCBI Taxonomy" id="1664694"/>
    <lineage>
        <taxon>Eukaryota</taxon>
        <taxon>Fungi</taxon>
        <taxon>Dikarya</taxon>
        <taxon>Ascomycota</taxon>
        <taxon>Pezizomycotina</taxon>
        <taxon>Eurotiomycetes</taxon>
        <taxon>Chaetothyriomycetidae</taxon>
        <taxon>Chaetothyriales</taxon>
        <taxon>Cyphellophoraceae</taxon>
        <taxon>Cyphellophora</taxon>
    </lineage>
</organism>
<dbReference type="Pfam" id="PF20520">
    <property type="entry name" value="Ac45-VOA1_TM"/>
    <property type="match status" value="1"/>
</dbReference>
<evidence type="ECO:0000256" key="6">
    <source>
        <dbReference type="ARBA" id="ARBA00022824"/>
    </source>
</evidence>
<keyword evidence="5 11" id="KW-0732">Signal</keyword>
<keyword evidence="6" id="KW-0256">Endoplasmic reticulum</keyword>
<dbReference type="AlphaFoldDB" id="A0A0N1HI14"/>
<keyword evidence="7 10" id="KW-1133">Transmembrane helix</keyword>
<reference evidence="13 14" key="1">
    <citation type="submission" date="2015-06" db="EMBL/GenBank/DDBJ databases">
        <title>Draft genome of the ant-associated black yeast Phialophora attae CBS 131958.</title>
        <authorList>
            <person name="Moreno L.F."/>
            <person name="Stielow B.J."/>
            <person name="de Hoog S."/>
            <person name="Vicente V.A."/>
            <person name="Weiss V.A."/>
            <person name="de Vries M."/>
            <person name="Cruz L.M."/>
            <person name="Souza E.M."/>
        </authorList>
    </citation>
    <scope>NUCLEOTIDE SEQUENCE [LARGE SCALE GENOMIC DNA]</scope>
    <source>
        <strain evidence="13 14">CBS 131958</strain>
    </source>
</reference>
<evidence type="ECO:0000259" key="12">
    <source>
        <dbReference type="Pfam" id="PF20520"/>
    </source>
</evidence>
<comment type="caution">
    <text evidence="13">The sequence shown here is derived from an EMBL/GenBank/DDBJ whole genome shotgun (WGS) entry which is preliminary data.</text>
</comment>
<dbReference type="GO" id="GO:0071555">
    <property type="term" value="P:cell wall organization"/>
    <property type="evidence" value="ECO:0007669"/>
    <property type="project" value="UniProtKB-KW"/>
</dbReference>
<dbReference type="GeneID" id="28738114"/>
<dbReference type="RefSeq" id="XP_018005809.1">
    <property type="nucleotide sequence ID" value="XM_018146245.1"/>
</dbReference>
<protein>
    <recommendedName>
        <fullName evidence="3">Protein BIG1</fullName>
    </recommendedName>
</protein>
<evidence type="ECO:0000256" key="7">
    <source>
        <dbReference type="ARBA" id="ARBA00022989"/>
    </source>
</evidence>
<evidence type="ECO:0000256" key="1">
    <source>
        <dbReference type="ARBA" id="ARBA00004115"/>
    </source>
</evidence>
<evidence type="ECO:0000256" key="3">
    <source>
        <dbReference type="ARBA" id="ARBA00022089"/>
    </source>
</evidence>
<evidence type="ECO:0000256" key="9">
    <source>
        <dbReference type="ARBA" id="ARBA00023316"/>
    </source>
</evidence>
<dbReference type="PANTHER" id="PTHR28285:SF1">
    <property type="entry name" value="PROTEIN BIG1"/>
    <property type="match status" value="1"/>
</dbReference>
<keyword evidence="14" id="KW-1185">Reference proteome</keyword>
<evidence type="ECO:0000256" key="11">
    <source>
        <dbReference type="SAM" id="SignalP"/>
    </source>
</evidence>
<dbReference type="EMBL" id="LFJN01000001">
    <property type="protein sequence ID" value="KPI45846.1"/>
    <property type="molecule type" value="Genomic_DNA"/>
</dbReference>
<dbReference type="InterPro" id="IPR037654">
    <property type="entry name" value="Big1"/>
</dbReference>
<gene>
    <name evidence="13" type="ORF">AB675_598</name>
</gene>
<evidence type="ECO:0000256" key="2">
    <source>
        <dbReference type="ARBA" id="ARBA00008203"/>
    </source>
</evidence>
<dbReference type="STRING" id="1664694.A0A0N1HI14"/>
<feature type="chain" id="PRO_5005873314" description="Protein BIG1" evidence="11">
    <location>
        <begin position="20"/>
        <end position="296"/>
    </location>
</feature>
<dbReference type="GO" id="GO:0009272">
    <property type="term" value="P:fungal-type cell wall biogenesis"/>
    <property type="evidence" value="ECO:0007669"/>
    <property type="project" value="TreeGrafter"/>
</dbReference>
<evidence type="ECO:0000256" key="10">
    <source>
        <dbReference type="SAM" id="Phobius"/>
    </source>
</evidence>
<evidence type="ECO:0000313" key="13">
    <source>
        <dbReference type="EMBL" id="KPI45846.1"/>
    </source>
</evidence>
<comment type="subcellular location">
    <subcellularLocation>
        <location evidence="1">Endoplasmic reticulum membrane</location>
        <topology evidence="1">Single-pass type I membrane protein</topology>
    </subcellularLocation>
</comment>
<feature type="domain" description="V-type proton ATPase subunit S1/VOA1 transmembrane" evidence="12">
    <location>
        <begin position="245"/>
        <end position="284"/>
    </location>
</feature>
<evidence type="ECO:0000256" key="5">
    <source>
        <dbReference type="ARBA" id="ARBA00022729"/>
    </source>
</evidence>
<name>A0A0N1HI14_9EURO</name>
<evidence type="ECO:0000256" key="4">
    <source>
        <dbReference type="ARBA" id="ARBA00022692"/>
    </source>
</evidence>
<feature type="transmembrane region" description="Helical" evidence="10">
    <location>
        <begin position="255"/>
        <end position="282"/>
    </location>
</feature>
<evidence type="ECO:0000256" key="8">
    <source>
        <dbReference type="ARBA" id="ARBA00023136"/>
    </source>
</evidence>
<accession>A0A0N1HI14</accession>
<dbReference type="GO" id="GO:0005789">
    <property type="term" value="C:endoplasmic reticulum membrane"/>
    <property type="evidence" value="ECO:0007669"/>
    <property type="project" value="UniProtKB-SubCell"/>
</dbReference>
<keyword evidence="8 10" id="KW-0472">Membrane</keyword>
<dbReference type="Proteomes" id="UP000038010">
    <property type="component" value="Unassembled WGS sequence"/>
</dbReference>
<dbReference type="OrthoDB" id="9985059at2759"/>